<name>A0A9P7W2S2_9AGAR</name>
<evidence type="ECO:0000313" key="2">
    <source>
        <dbReference type="Proteomes" id="UP000812287"/>
    </source>
</evidence>
<evidence type="ECO:0000313" key="1">
    <source>
        <dbReference type="EMBL" id="KAG7451618.1"/>
    </source>
</evidence>
<protein>
    <submittedName>
        <fullName evidence="1">Uncharacterized protein</fullName>
    </submittedName>
</protein>
<keyword evidence="2" id="KW-1185">Reference proteome</keyword>
<gene>
    <name evidence="1" type="ORF">BT62DRAFT_1000874</name>
</gene>
<proteinExistence type="predicted"/>
<dbReference type="RefSeq" id="XP_043045118.1">
    <property type="nucleotide sequence ID" value="XM_043176682.1"/>
</dbReference>
<dbReference type="AlphaFoldDB" id="A0A9P7W2S2"/>
<accession>A0A9P7W2S2</accession>
<reference evidence="1" key="1">
    <citation type="submission" date="2020-11" db="EMBL/GenBank/DDBJ databases">
        <title>Adaptations for nitrogen fixation in a non-lichenized fungal sporocarp promotes dispersal by wood-feeding termites.</title>
        <authorList>
            <consortium name="DOE Joint Genome Institute"/>
            <person name="Koch R.A."/>
            <person name="Yoon G."/>
            <person name="Arayal U."/>
            <person name="Lail K."/>
            <person name="Amirebrahimi M."/>
            <person name="Labutti K."/>
            <person name="Lipzen A."/>
            <person name="Riley R."/>
            <person name="Barry K."/>
            <person name="Henrissat B."/>
            <person name="Grigoriev I.V."/>
            <person name="Herr J.R."/>
            <person name="Aime M.C."/>
        </authorList>
    </citation>
    <scope>NUCLEOTIDE SEQUENCE</scope>
    <source>
        <strain evidence="1">MCA 3950</strain>
    </source>
</reference>
<dbReference type="GeneID" id="66098969"/>
<organism evidence="1 2">
    <name type="scientific">Guyanagaster necrorhizus</name>
    <dbReference type="NCBI Taxonomy" id="856835"/>
    <lineage>
        <taxon>Eukaryota</taxon>
        <taxon>Fungi</taxon>
        <taxon>Dikarya</taxon>
        <taxon>Basidiomycota</taxon>
        <taxon>Agaricomycotina</taxon>
        <taxon>Agaricomycetes</taxon>
        <taxon>Agaricomycetidae</taxon>
        <taxon>Agaricales</taxon>
        <taxon>Marasmiineae</taxon>
        <taxon>Physalacriaceae</taxon>
        <taxon>Guyanagaster</taxon>
    </lineage>
</organism>
<sequence length="138" mass="15593">MRSENLLPVSTFRTLINTSFQAPSGARTRAAWQWHHANTHNVSSALPDTPVPYIDHIVFASTGEPFPYPLHFKSKTSPTGVSAVGNTHQYRLGKTSIEFDVNNEDHRVKNLYLQHRLHFLESRGGEQAEPLRTGRSKM</sequence>
<dbReference type="Proteomes" id="UP000812287">
    <property type="component" value="Unassembled WGS sequence"/>
</dbReference>
<dbReference type="EMBL" id="MU250525">
    <property type="protein sequence ID" value="KAG7451618.1"/>
    <property type="molecule type" value="Genomic_DNA"/>
</dbReference>
<comment type="caution">
    <text evidence="1">The sequence shown here is derived from an EMBL/GenBank/DDBJ whole genome shotgun (WGS) entry which is preliminary data.</text>
</comment>